<dbReference type="KEGG" id="many:MANY_13330"/>
<reference evidence="1 2" key="1">
    <citation type="journal article" date="2019" name="Emerg. Microbes Infect.">
        <title>Comprehensive subspecies identification of 175 nontuberculous mycobacteria species based on 7547 genomic profiles.</title>
        <authorList>
            <person name="Matsumoto Y."/>
            <person name="Kinjo T."/>
            <person name="Motooka D."/>
            <person name="Nabeya D."/>
            <person name="Jung N."/>
            <person name="Uechi K."/>
            <person name="Horii T."/>
            <person name="Iida T."/>
            <person name="Fujita J."/>
            <person name="Nakamura S."/>
        </authorList>
    </citation>
    <scope>NUCLEOTIDE SEQUENCE [LARGE SCALE GENOMIC DNA]</scope>
    <source>
        <strain evidence="1 2">JCM 30275</strain>
    </source>
</reference>
<dbReference type="EMBL" id="AP022620">
    <property type="protein sequence ID" value="BBZ75996.1"/>
    <property type="molecule type" value="Genomic_DNA"/>
</dbReference>
<name>A0A6N4W244_9MYCO</name>
<accession>A0A6N4W244</accession>
<keyword evidence="2" id="KW-1185">Reference proteome</keyword>
<evidence type="ECO:0000313" key="2">
    <source>
        <dbReference type="Proteomes" id="UP000467249"/>
    </source>
</evidence>
<organism evidence="1 2">
    <name type="scientific">Mycolicibacterium anyangense</name>
    <dbReference type="NCBI Taxonomy" id="1431246"/>
    <lineage>
        <taxon>Bacteria</taxon>
        <taxon>Bacillati</taxon>
        <taxon>Actinomycetota</taxon>
        <taxon>Actinomycetes</taxon>
        <taxon>Mycobacteriales</taxon>
        <taxon>Mycobacteriaceae</taxon>
        <taxon>Mycolicibacterium</taxon>
    </lineage>
</organism>
<proteinExistence type="predicted"/>
<dbReference type="Proteomes" id="UP000467249">
    <property type="component" value="Chromosome"/>
</dbReference>
<protein>
    <submittedName>
        <fullName evidence="1">Uncharacterized protein</fullName>
    </submittedName>
</protein>
<evidence type="ECO:0000313" key="1">
    <source>
        <dbReference type="EMBL" id="BBZ75996.1"/>
    </source>
</evidence>
<sequence>MRGPHRGSCRLPQRGESAREHLGADRGIRVWRTDHSLLILQYVDIAGFLIKEFDATPEVV</sequence>
<gene>
    <name evidence="1" type="ORF">MANY_13330</name>
</gene>
<dbReference type="AlphaFoldDB" id="A0A6N4W244"/>